<dbReference type="Proteomes" id="UP001525961">
    <property type="component" value="Unassembled WGS sequence"/>
</dbReference>
<keyword evidence="2" id="KW-0489">Methyltransferase</keyword>
<dbReference type="Pfam" id="PF08242">
    <property type="entry name" value="Methyltransf_12"/>
    <property type="match status" value="1"/>
</dbReference>
<evidence type="ECO:0000313" key="2">
    <source>
        <dbReference type="EMBL" id="MCT7978955.1"/>
    </source>
</evidence>
<organism evidence="2 3">
    <name type="scientific">Laspinema olomoucense D3b</name>
    <dbReference type="NCBI Taxonomy" id="2953688"/>
    <lineage>
        <taxon>Bacteria</taxon>
        <taxon>Bacillati</taxon>
        <taxon>Cyanobacteriota</taxon>
        <taxon>Cyanophyceae</taxon>
        <taxon>Oscillatoriophycideae</taxon>
        <taxon>Oscillatoriales</taxon>
        <taxon>Laspinemataceae</taxon>
        <taxon>Laspinema</taxon>
        <taxon>Laspinema olomoucense</taxon>
    </lineage>
</organism>
<keyword evidence="3" id="KW-1185">Reference proteome</keyword>
<dbReference type="CDD" id="cd02440">
    <property type="entry name" value="AdoMet_MTases"/>
    <property type="match status" value="1"/>
</dbReference>
<name>A0ABT2N8D7_9CYAN</name>
<keyword evidence="2" id="KW-0808">Transferase</keyword>
<dbReference type="SUPFAM" id="SSF53335">
    <property type="entry name" value="S-adenosyl-L-methionine-dependent methyltransferases"/>
    <property type="match status" value="1"/>
</dbReference>
<dbReference type="Gene3D" id="3.40.50.150">
    <property type="entry name" value="Vaccinia Virus protein VP39"/>
    <property type="match status" value="1"/>
</dbReference>
<dbReference type="RefSeq" id="WP_261235881.1">
    <property type="nucleotide sequence ID" value="NZ_JAMXFA010000018.1"/>
</dbReference>
<comment type="caution">
    <text evidence="2">The sequence shown here is derived from an EMBL/GenBank/DDBJ whole genome shotgun (WGS) entry which is preliminary data.</text>
</comment>
<dbReference type="InterPro" id="IPR029063">
    <property type="entry name" value="SAM-dependent_MTases_sf"/>
</dbReference>
<sequence>MTSTNDYKWLIPSSPNLGSKSIEEEKALWDKNHEDYTNTSFSITQDPKICKTLIRPEHCPGYDIPNSPDIKVLIPGCGSEIYLQKTLLEFCPQIGQVYCTDFSKTAIEKSQADWKKAEGDSRSHNQQIIFEELDSTRITEQKPEWNEKFDYVLLANSVVSSEDKTNREMIREFGKVLKPGGKIYGYFPTTLCFLEIAYFSRKHAHCVTEGFIDVYGNKVWDAEWQEAQIYYTPLRLNRIFKEAGLKQLSLEMQFLDYEPFVSLFKEMIDHDDPDIFLWHLLVRYEK</sequence>
<gene>
    <name evidence="2" type="ORF">NG792_14680</name>
</gene>
<feature type="domain" description="Methyltransferase type 12" evidence="1">
    <location>
        <begin position="76"/>
        <end position="183"/>
    </location>
</feature>
<accession>A0ABT2N8D7</accession>
<dbReference type="EMBL" id="JAMXFA010000018">
    <property type="protein sequence ID" value="MCT7978955.1"/>
    <property type="molecule type" value="Genomic_DNA"/>
</dbReference>
<evidence type="ECO:0000259" key="1">
    <source>
        <dbReference type="Pfam" id="PF08242"/>
    </source>
</evidence>
<evidence type="ECO:0000313" key="3">
    <source>
        <dbReference type="Proteomes" id="UP001525961"/>
    </source>
</evidence>
<reference evidence="2 3" key="1">
    <citation type="journal article" date="2022" name="Front. Microbiol.">
        <title>High genomic differentiation and limited gene flow indicate recent cryptic speciation within the genus Laspinema (cyanobacteria).</title>
        <authorList>
            <person name="Stanojkovic A."/>
            <person name="Skoupy S."/>
            <person name="Skaloud P."/>
            <person name="Dvorak P."/>
        </authorList>
    </citation>
    <scope>NUCLEOTIDE SEQUENCE [LARGE SCALE GENOMIC DNA]</scope>
    <source>
        <strain evidence="2 3">D3b</strain>
    </source>
</reference>
<dbReference type="InterPro" id="IPR013217">
    <property type="entry name" value="Methyltransf_12"/>
</dbReference>
<proteinExistence type="predicted"/>
<dbReference type="GO" id="GO:0032259">
    <property type="term" value="P:methylation"/>
    <property type="evidence" value="ECO:0007669"/>
    <property type="project" value="UniProtKB-KW"/>
</dbReference>
<protein>
    <submittedName>
        <fullName evidence="2">Class I SAM-dependent methyltransferase</fullName>
    </submittedName>
</protein>
<dbReference type="GO" id="GO:0008168">
    <property type="term" value="F:methyltransferase activity"/>
    <property type="evidence" value="ECO:0007669"/>
    <property type="project" value="UniProtKB-KW"/>
</dbReference>